<evidence type="ECO:0000256" key="4">
    <source>
        <dbReference type="ARBA" id="ARBA00022692"/>
    </source>
</evidence>
<evidence type="ECO:0000256" key="6">
    <source>
        <dbReference type="ARBA" id="ARBA00023136"/>
    </source>
</evidence>
<proteinExistence type="inferred from homology"/>
<organism evidence="9 10">
    <name type="scientific">Paenibacillus borealis</name>
    <dbReference type="NCBI Taxonomy" id="160799"/>
    <lineage>
        <taxon>Bacteria</taxon>
        <taxon>Bacillati</taxon>
        <taxon>Bacillota</taxon>
        <taxon>Bacilli</taxon>
        <taxon>Bacillales</taxon>
        <taxon>Paenibacillaceae</taxon>
        <taxon>Paenibacillus</taxon>
    </lineage>
</organism>
<dbReference type="Gene3D" id="1.10.3720.10">
    <property type="entry name" value="MetI-like"/>
    <property type="match status" value="1"/>
</dbReference>
<evidence type="ECO:0000256" key="1">
    <source>
        <dbReference type="ARBA" id="ARBA00004651"/>
    </source>
</evidence>
<keyword evidence="10" id="KW-1185">Reference proteome</keyword>
<keyword evidence="6 7" id="KW-0472">Membrane</keyword>
<feature type="domain" description="ABC transmembrane type-1" evidence="8">
    <location>
        <begin position="67"/>
        <end position="258"/>
    </location>
</feature>
<dbReference type="RefSeq" id="WP_076110471.1">
    <property type="nucleotide sequence ID" value="NZ_MPTB01000011.1"/>
</dbReference>
<keyword evidence="2 7" id="KW-0813">Transport</keyword>
<comment type="subcellular location">
    <subcellularLocation>
        <location evidence="1 7">Cell membrane</location>
        <topology evidence="1 7">Multi-pass membrane protein</topology>
    </subcellularLocation>
</comment>
<feature type="transmembrane region" description="Helical" evidence="7">
    <location>
        <begin position="12"/>
        <end position="33"/>
    </location>
</feature>
<dbReference type="PROSITE" id="PS50928">
    <property type="entry name" value="ABC_TM1"/>
    <property type="match status" value="1"/>
</dbReference>
<name>A0ABX3HDW9_PAEBO</name>
<evidence type="ECO:0000256" key="7">
    <source>
        <dbReference type="RuleBase" id="RU363032"/>
    </source>
</evidence>
<sequence>MATPKINKWQIALMALIGVVHIVPLYLLVSTAFKKESDLSSKWVLPGYFNLDNFKNAWQYANLDRAFINNIIITFFAVLLILVVGSLASYPLSRFQTRLNKFVYILFISALIVPPLTVLVPLYQFIVDLNGLNTYWGVILLNVTFNLPMTIFLYTGFIGTIPKELDEAGMIDGTSRVGLFFKIILPLLQPVTVTAIILSGVSIWNDYQFSLFFLQTTSMHTLTVALSAFFSQFTSNLSWVAAGSLMSMLPLTLLYLFLQRFFIAGLSAGAVKS</sequence>
<feature type="transmembrane region" description="Helical" evidence="7">
    <location>
        <begin position="209"/>
        <end position="230"/>
    </location>
</feature>
<feature type="transmembrane region" description="Helical" evidence="7">
    <location>
        <begin position="67"/>
        <end position="90"/>
    </location>
</feature>
<evidence type="ECO:0000256" key="3">
    <source>
        <dbReference type="ARBA" id="ARBA00022475"/>
    </source>
</evidence>
<evidence type="ECO:0000256" key="5">
    <source>
        <dbReference type="ARBA" id="ARBA00022989"/>
    </source>
</evidence>
<evidence type="ECO:0000259" key="8">
    <source>
        <dbReference type="PROSITE" id="PS50928"/>
    </source>
</evidence>
<dbReference type="SUPFAM" id="SSF161098">
    <property type="entry name" value="MetI-like"/>
    <property type="match status" value="1"/>
</dbReference>
<keyword evidence="5 7" id="KW-1133">Transmembrane helix</keyword>
<protein>
    <submittedName>
        <fullName evidence="9">Maltose ABC transporter permease</fullName>
    </submittedName>
</protein>
<dbReference type="PANTHER" id="PTHR43744">
    <property type="entry name" value="ABC TRANSPORTER PERMEASE PROTEIN MG189-RELATED-RELATED"/>
    <property type="match status" value="1"/>
</dbReference>
<feature type="transmembrane region" description="Helical" evidence="7">
    <location>
        <begin position="135"/>
        <end position="158"/>
    </location>
</feature>
<dbReference type="InterPro" id="IPR035906">
    <property type="entry name" value="MetI-like_sf"/>
</dbReference>
<reference evidence="9 10" key="1">
    <citation type="submission" date="2016-10" db="EMBL/GenBank/DDBJ databases">
        <title>Paenibacillus species isolates.</title>
        <authorList>
            <person name="Beno S.M."/>
        </authorList>
    </citation>
    <scope>NUCLEOTIDE SEQUENCE [LARGE SCALE GENOMIC DNA]</scope>
    <source>
        <strain evidence="9 10">FSL H7-0744</strain>
    </source>
</reference>
<dbReference type="PANTHER" id="PTHR43744:SF3">
    <property type="entry name" value="LACTOSE TRANSPORT SYSTEM PERMEASE PROTEIN LACG"/>
    <property type="match status" value="1"/>
</dbReference>
<evidence type="ECO:0000313" key="9">
    <source>
        <dbReference type="EMBL" id="OMD48710.1"/>
    </source>
</evidence>
<keyword evidence="3" id="KW-1003">Cell membrane</keyword>
<evidence type="ECO:0000256" key="2">
    <source>
        <dbReference type="ARBA" id="ARBA00022448"/>
    </source>
</evidence>
<dbReference type="CDD" id="cd06261">
    <property type="entry name" value="TM_PBP2"/>
    <property type="match status" value="1"/>
</dbReference>
<comment type="similarity">
    <text evidence="7">Belongs to the binding-protein-dependent transport system permease family.</text>
</comment>
<dbReference type="Pfam" id="PF00528">
    <property type="entry name" value="BPD_transp_1"/>
    <property type="match status" value="1"/>
</dbReference>
<accession>A0ABX3HDW9</accession>
<comment type="caution">
    <text evidence="9">The sequence shown here is derived from an EMBL/GenBank/DDBJ whole genome shotgun (WGS) entry which is preliminary data.</text>
</comment>
<feature type="transmembrane region" description="Helical" evidence="7">
    <location>
        <begin position="102"/>
        <end position="123"/>
    </location>
</feature>
<feature type="transmembrane region" description="Helical" evidence="7">
    <location>
        <begin position="179"/>
        <end position="203"/>
    </location>
</feature>
<dbReference type="InterPro" id="IPR000515">
    <property type="entry name" value="MetI-like"/>
</dbReference>
<feature type="transmembrane region" description="Helical" evidence="7">
    <location>
        <begin position="237"/>
        <end position="258"/>
    </location>
</feature>
<keyword evidence="4 7" id="KW-0812">Transmembrane</keyword>
<gene>
    <name evidence="9" type="ORF">BSK56_10500</name>
</gene>
<dbReference type="EMBL" id="MPTB01000011">
    <property type="protein sequence ID" value="OMD48710.1"/>
    <property type="molecule type" value="Genomic_DNA"/>
</dbReference>
<evidence type="ECO:0000313" key="10">
    <source>
        <dbReference type="Proteomes" id="UP000187412"/>
    </source>
</evidence>
<dbReference type="Proteomes" id="UP000187412">
    <property type="component" value="Unassembled WGS sequence"/>
</dbReference>